<dbReference type="PANTHER" id="PTHR43072">
    <property type="entry name" value="N-ACETYLTRANSFERASE"/>
    <property type="match status" value="1"/>
</dbReference>
<keyword evidence="3" id="KW-1185">Reference proteome</keyword>
<dbReference type="InterPro" id="IPR000182">
    <property type="entry name" value="GNAT_dom"/>
</dbReference>
<dbReference type="Gene3D" id="3.40.630.30">
    <property type="match status" value="1"/>
</dbReference>
<dbReference type="EMBL" id="CP086654">
    <property type="protein sequence ID" value="UEX89811.1"/>
    <property type="molecule type" value="Genomic_DNA"/>
</dbReference>
<protein>
    <submittedName>
        <fullName evidence="2">GNAT family N-acetyltransferase</fullName>
    </submittedName>
</protein>
<dbReference type="CDD" id="cd04301">
    <property type="entry name" value="NAT_SF"/>
    <property type="match status" value="1"/>
</dbReference>
<dbReference type="InterPro" id="IPR016181">
    <property type="entry name" value="Acyl_CoA_acyltransferase"/>
</dbReference>
<gene>
    <name evidence="2" type="ORF">LN051_09610</name>
</gene>
<dbReference type="Proteomes" id="UP001197626">
    <property type="component" value="Chromosome"/>
</dbReference>
<proteinExistence type="predicted"/>
<dbReference type="Pfam" id="PF00583">
    <property type="entry name" value="Acetyltransf_1"/>
    <property type="match status" value="1"/>
</dbReference>
<dbReference type="SUPFAM" id="SSF55729">
    <property type="entry name" value="Acyl-CoA N-acyltransferases (Nat)"/>
    <property type="match status" value="1"/>
</dbReference>
<reference evidence="2 3" key="1">
    <citation type="journal article" date="2022" name="Pathogens">
        <title>Staphylococcus ratti sp. nov. Isolated from a Lab Rat.</title>
        <authorList>
            <person name="Kovarovic V."/>
            <person name="Sedlacek I."/>
            <person name="Petras P."/>
            <person name="Kralova S."/>
            <person name="Maslanova I."/>
            <person name="Svec P."/>
            <person name="Neumann-Schaal M."/>
            <person name="Botka T."/>
            <person name="Gelbicova T."/>
            <person name="Stankova E."/>
            <person name="Doskar J."/>
            <person name="Pantucek R."/>
        </authorList>
    </citation>
    <scope>NUCLEOTIDE SEQUENCE [LARGE SCALE GENOMIC DNA]</scope>
    <source>
        <strain evidence="2 3">CCM 9025</strain>
    </source>
</reference>
<dbReference type="PROSITE" id="PS51186">
    <property type="entry name" value="GNAT"/>
    <property type="match status" value="1"/>
</dbReference>
<dbReference type="RefSeq" id="WP_229292316.1">
    <property type="nucleotide sequence ID" value="NZ_CP086654.1"/>
</dbReference>
<evidence type="ECO:0000259" key="1">
    <source>
        <dbReference type="PROSITE" id="PS51186"/>
    </source>
</evidence>
<dbReference type="PANTHER" id="PTHR43072:SF58">
    <property type="entry name" value="N-ACETYLTRANSFERASE DOMAIN-CONTAINING PROTEIN"/>
    <property type="match status" value="1"/>
</dbReference>
<feature type="domain" description="N-acetyltransferase" evidence="1">
    <location>
        <begin position="1"/>
        <end position="150"/>
    </location>
</feature>
<evidence type="ECO:0000313" key="3">
    <source>
        <dbReference type="Proteomes" id="UP001197626"/>
    </source>
</evidence>
<evidence type="ECO:0000313" key="2">
    <source>
        <dbReference type="EMBL" id="UEX89811.1"/>
    </source>
</evidence>
<accession>A0ABY3PC23</accession>
<organism evidence="2 3">
    <name type="scientific">Staphylococcus ratti</name>
    <dbReference type="NCBI Taxonomy" id="2892440"/>
    <lineage>
        <taxon>Bacteria</taxon>
        <taxon>Bacillati</taxon>
        <taxon>Bacillota</taxon>
        <taxon>Bacilli</taxon>
        <taxon>Bacillales</taxon>
        <taxon>Staphylococcaceae</taxon>
        <taxon>Staphylococcus</taxon>
    </lineage>
</organism>
<sequence>MKIITMEDQAFIRQIASYHVQMLQHDPLIVTQSHTMACALYEEMIQRRIELNGDYIEATVEGDKVIAYIWGHHDVSSQTVTIESLYVSPNVRHKGLATILKQHIETWAMHQQARQIVGTVLENNDAMRALNEKLGYSVQKVVMQKMLKYD</sequence>
<name>A0ABY3PC23_9STAP</name>